<keyword evidence="3" id="KW-1185">Reference proteome</keyword>
<evidence type="ECO:0008006" key="4">
    <source>
        <dbReference type="Google" id="ProtNLM"/>
    </source>
</evidence>
<dbReference type="CDD" id="cd00165">
    <property type="entry name" value="S4"/>
    <property type="match status" value="1"/>
</dbReference>
<dbReference type="InterPro" id="IPR036986">
    <property type="entry name" value="S4_RNA-bd_sf"/>
</dbReference>
<gene>
    <name evidence="2" type="ORF">J2X07_002054</name>
</gene>
<proteinExistence type="predicted"/>
<dbReference type="Gene3D" id="3.10.290.10">
    <property type="entry name" value="RNA-binding S4 domain"/>
    <property type="match status" value="1"/>
</dbReference>
<dbReference type="SUPFAM" id="SSF55174">
    <property type="entry name" value="Alpha-L RNA-binding motif"/>
    <property type="match status" value="1"/>
</dbReference>
<protein>
    <recommendedName>
        <fullName evidence="4">Cytoplasmic protein</fullName>
    </recommendedName>
</protein>
<name>A0ABU1U0S1_9BACL</name>
<dbReference type="Proteomes" id="UP001258181">
    <property type="component" value="Unassembled WGS sequence"/>
</dbReference>
<sequence>MQTQQHSLVLCRKQEADTVNKQCKMCGKVVTFTDTTIRRHNANGKYIYQFAIYKCPKNHSWNKKLGIYKSFSEHVDPESIVPTEFETVPENKKISISLDDNIYEWIEITISEVDGHFRLDRTLSDQIEGISRSAISQKIKAGTILLNNCLTKPSQRLSLHDKITIKVN</sequence>
<dbReference type="EMBL" id="JAVDWA010000003">
    <property type="protein sequence ID" value="MDR7073068.1"/>
    <property type="molecule type" value="Genomic_DNA"/>
</dbReference>
<organism evidence="2 3">
    <name type="scientific">Fictibacillus barbaricus</name>
    <dbReference type="NCBI Taxonomy" id="182136"/>
    <lineage>
        <taxon>Bacteria</taxon>
        <taxon>Bacillati</taxon>
        <taxon>Bacillota</taxon>
        <taxon>Bacilli</taxon>
        <taxon>Bacillales</taxon>
        <taxon>Fictibacillaceae</taxon>
        <taxon>Fictibacillus</taxon>
    </lineage>
</organism>
<evidence type="ECO:0000256" key="1">
    <source>
        <dbReference type="PROSITE-ProRule" id="PRU00182"/>
    </source>
</evidence>
<evidence type="ECO:0000313" key="3">
    <source>
        <dbReference type="Proteomes" id="UP001258181"/>
    </source>
</evidence>
<dbReference type="RefSeq" id="WP_310258540.1">
    <property type="nucleotide sequence ID" value="NZ_JAVDWA010000003.1"/>
</dbReference>
<dbReference type="PROSITE" id="PS50889">
    <property type="entry name" value="S4"/>
    <property type="match status" value="1"/>
</dbReference>
<evidence type="ECO:0000313" key="2">
    <source>
        <dbReference type="EMBL" id="MDR7073068.1"/>
    </source>
</evidence>
<comment type="caution">
    <text evidence="2">The sequence shown here is derived from an EMBL/GenBank/DDBJ whole genome shotgun (WGS) entry which is preliminary data.</text>
</comment>
<reference evidence="2 3" key="1">
    <citation type="submission" date="2023-07" db="EMBL/GenBank/DDBJ databases">
        <title>Sorghum-associated microbial communities from plants grown in Nebraska, USA.</title>
        <authorList>
            <person name="Schachtman D."/>
        </authorList>
    </citation>
    <scope>NUCLEOTIDE SEQUENCE [LARGE SCALE GENOMIC DNA]</scope>
    <source>
        <strain evidence="2 3">BE211</strain>
    </source>
</reference>
<keyword evidence="1" id="KW-0694">RNA-binding</keyword>
<accession>A0ABU1U0S1</accession>